<dbReference type="PANTHER" id="PTHR21394">
    <property type="entry name" value="MAU2 CHROMATID COHESION FACTOR HOMOLOG"/>
    <property type="match status" value="1"/>
</dbReference>
<proteinExistence type="inferred from homology"/>
<keyword evidence="3" id="KW-0132">Cell division</keyword>
<dbReference type="GO" id="GO:0007064">
    <property type="term" value="P:mitotic sister chromatid cohesion"/>
    <property type="evidence" value="ECO:0007669"/>
    <property type="project" value="InterPro"/>
</dbReference>
<evidence type="ECO:0000256" key="6">
    <source>
        <dbReference type="ARBA" id="ARBA00023242"/>
    </source>
</evidence>
<dbReference type="GO" id="GO:0051301">
    <property type="term" value="P:cell division"/>
    <property type="evidence" value="ECO:0007669"/>
    <property type="project" value="UniProtKB-KW"/>
</dbReference>
<dbReference type="OrthoDB" id="5565328at2759"/>
<evidence type="ECO:0000313" key="9">
    <source>
        <dbReference type="EMBL" id="TFK21640.1"/>
    </source>
</evidence>
<evidence type="ECO:0000256" key="5">
    <source>
        <dbReference type="ARBA" id="ARBA00022829"/>
    </source>
</evidence>
<evidence type="ECO:0000256" key="3">
    <source>
        <dbReference type="ARBA" id="ARBA00022618"/>
    </source>
</evidence>
<evidence type="ECO:0000313" key="10">
    <source>
        <dbReference type="Proteomes" id="UP000307440"/>
    </source>
</evidence>
<accession>A0A5C3KMP0</accession>
<dbReference type="AlphaFoldDB" id="A0A5C3KMP0"/>
<keyword evidence="4" id="KW-0498">Mitosis</keyword>
<evidence type="ECO:0000256" key="4">
    <source>
        <dbReference type="ARBA" id="ARBA00022776"/>
    </source>
</evidence>
<keyword evidence="7" id="KW-0131">Cell cycle</keyword>
<evidence type="ECO:0000256" key="1">
    <source>
        <dbReference type="ARBA" id="ARBA00004123"/>
    </source>
</evidence>
<dbReference type="Pfam" id="PF10345">
    <property type="entry name" value="Cohesin_load"/>
    <property type="match status" value="1"/>
</dbReference>
<evidence type="ECO:0000256" key="8">
    <source>
        <dbReference type="SAM" id="MobiDB-lite"/>
    </source>
</evidence>
<comment type="similarity">
    <text evidence="2">Belongs to the SCC4/mau-2 family.</text>
</comment>
<protein>
    <submittedName>
        <fullName evidence="9">Uncharacterized protein</fullName>
    </submittedName>
</protein>
<keyword evidence="5" id="KW-0159">Chromosome partition</keyword>
<keyword evidence="6" id="KW-0539">Nucleus</keyword>
<dbReference type="InterPro" id="IPR019440">
    <property type="entry name" value="MAU2"/>
</dbReference>
<evidence type="ECO:0000256" key="2">
    <source>
        <dbReference type="ARBA" id="ARBA00008585"/>
    </source>
</evidence>
<dbReference type="STRING" id="230819.A0A5C3KMP0"/>
<dbReference type="GO" id="GO:0007059">
    <property type="term" value="P:chromosome segregation"/>
    <property type="evidence" value="ECO:0007669"/>
    <property type="project" value="UniProtKB-KW"/>
</dbReference>
<dbReference type="Proteomes" id="UP000307440">
    <property type="component" value="Unassembled WGS sequence"/>
</dbReference>
<dbReference type="EMBL" id="ML210262">
    <property type="protein sequence ID" value="TFK21640.1"/>
    <property type="molecule type" value="Genomic_DNA"/>
</dbReference>
<organism evidence="9 10">
    <name type="scientific">Coprinopsis marcescibilis</name>
    <name type="common">Agaric fungus</name>
    <name type="synonym">Psathyrella marcescibilis</name>
    <dbReference type="NCBI Taxonomy" id="230819"/>
    <lineage>
        <taxon>Eukaryota</taxon>
        <taxon>Fungi</taxon>
        <taxon>Dikarya</taxon>
        <taxon>Basidiomycota</taxon>
        <taxon>Agaricomycotina</taxon>
        <taxon>Agaricomycetes</taxon>
        <taxon>Agaricomycetidae</taxon>
        <taxon>Agaricales</taxon>
        <taxon>Agaricineae</taxon>
        <taxon>Psathyrellaceae</taxon>
        <taxon>Coprinopsis</taxon>
    </lineage>
</organism>
<comment type="subcellular location">
    <subcellularLocation>
        <location evidence="1">Nucleus</location>
    </subcellularLocation>
</comment>
<keyword evidence="10" id="KW-1185">Reference proteome</keyword>
<sequence>MDAMDIDVDRPTKRQRLSSCLPESGCTLLSEPLPLPVLLLSLPNLLLHPPTHRNYARSVYLSILALQRCLLFPNLDPDVECKAWTGLAELAFRTGLSIEAMEHQAEKAATKALLLAQNHPSLRPYRVHLTLLSARISQHQNNFKFSQNTLRRLLGQTLSPQDPPHLIYTSHLGYIGSLCTPDGNGALVPTVKSLGAIQQLHEAGTMHGHLEIVKLASILRLRTLVQMGAFEQVREALDYAEQLLEFPSQDPTVLSERAKEFAQVNRESSGTAFMVYVLILGAVYYSHIGDVLSTDARTKVLHEMLDGSYLDLIKPHGVFQIPFPGSQALYVQTTHPRVIFALAFLISSVAKRDPVGRKPKRKVFAAEGLLFVERELKRELAFPPWISEEYVLEQLTRFKKIKADLLCEIIGVCVMRSEFGEAEKTLAELIAYARNEDLYNYYAARITLLQAQLSHALGHAERALQCYQVAAYLSRGREERSGKSTVRDDDGMEDQWIHAASRAGELWMRIGILKERIAEYPALTEEEYANSPFKVEENDLSGIAGEVLAVCDGLGGALSSIACVLRACLSAEFLNAKMYLREGLKIATSGGDNHLRALILSLIAAQYLSTSMEHAGQMLVTAEQLAAGLGAQPTKKDLSANTNPQEQKKLKRAGDGVGNAPLRLWLAQRMLELKKRVGDEDGARNLEILIAKLHAAVTKISQRASMFAPPPVKAGAATSTAAGGIDIQNSLPAFHFSVARLRG</sequence>
<gene>
    <name evidence="9" type="ORF">FA15DRAFT_645318</name>
</gene>
<reference evidence="9 10" key="1">
    <citation type="journal article" date="2019" name="Nat. Ecol. Evol.">
        <title>Megaphylogeny resolves global patterns of mushroom evolution.</title>
        <authorList>
            <person name="Varga T."/>
            <person name="Krizsan K."/>
            <person name="Foldi C."/>
            <person name="Dima B."/>
            <person name="Sanchez-Garcia M."/>
            <person name="Sanchez-Ramirez S."/>
            <person name="Szollosi G.J."/>
            <person name="Szarkandi J.G."/>
            <person name="Papp V."/>
            <person name="Albert L."/>
            <person name="Andreopoulos W."/>
            <person name="Angelini C."/>
            <person name="Antonin V."/>
            <person name="Barry K.W."/>
            <person name="Bougher N.L."/>
            <person name="Buchanan P."/>
            <person name="Buyck B."/>
            <person name="Bense V."/>
            <person name="Catcheside P."/>
            <person name="Chovatia M."/>
            <person name="Cooper J."/>
            <person name="Damon W."/>
            <person name="Desjardin D."/>
            <person name="Finy P."/>
            <person name="Geml J."/>
            <person name="Haridas S."/>
            <person name="Hughes K."/>
            <person name="Justo A."/>
            <person name="Karasinski D."/>
            <person name="Kautmanova I."/>
            <person name="Kiss B."/>
            <person name="Kocsube S."/>
            <person name="Kotiranta H."/>
            <person name="LaButti K.M."/>
            <person name="Lechner B.E."/>
            <person name="Liimatainen K."/>
            <person name="Lipzen A."/>
            <person name="Lukacs Z."/>
            <person name="Mihaltcheva S."/>
            <person name="Morgado L.N."/>
            <person name="Niskanen T."/>
            <person name="Noordeloos M.E."/>
            <person name="Ohm R.A."/>
            <person name="Ortiz-Santana B."/>
            <person name="Ovrebo C."/>
            <person name="Racz N."/>
            <person name="Riley R."/>
            <person name="Savchenko A."/>
            <person name="Shiryaev A."/>
            <person name="Soop K."/>
            <person name="Spirin V."/>
            <person name="Szebenyi C."/>
            <person name="Tomsovsky M."/>
            <person name="Tulloss R.E."/>
            <person name="Uehling J."/>
            <person name="Grigoriev I.V."/>
            <person name="Vagvolgyi C."/>
            <person name="Papp T."/>
            <person name="Martin F.M."/>
            <person name="Miettinen O."/>
            <person name="Hibbett D.S."/>
            <person name="Nagy L.G."/>
        </authorList>
    </citation>
    <scope>NUCLEOTIDE SEQUENCE [LARGE SCALE GENOMIC DNA]</scope>
    <source>
        <strain evidence="9 10">CBS 121175</strain>
    </source>
</reference>
<name>A0A5C3KMP0_COPMA</name>
<evidence type="ECO:0000256" key="7">
    <source>
        <dbReference type="ARBA" id="ARBA00023306"/>
    </source>
</evidence>
<dbReference type="GO" id="GO:0005634">
    <property type="term" value="C:nucleus"/>
    <property type="evidence" value="ECO:0007669"/>
    <property type="project" value="UniProtKB-SubCell"/>
</dbReference>
<feature type="region of interest" description="Disordered" evidence="8">
    <location>
        <begin position="633"/>
        <end position="654"/>
    </location>
</feature>